<dbReference type="SUPFAM" id="SSF56112">
    <property type="entry name" value="Protein kinase-like (PK-like)"/>
    <property type="match status" value="1"/>
</dbReference>
<dbReference type="PANTHER" id="PTHR24351">
    <property type="entry name" value="RIBOSOMAL PROTEIN S6 KINASE"/>
    <property type="match status" value="1"/>
</dbReference>
<gene>
    <name evidence="8" type="ORF">MELLADRAFT_93967</name>
</gene>
<sequence>MKRASSPSDDDKLSEPGAKKVSTDSTTPSETDDSFVMPEEADNWVTWASMRAMFPPDTLLPSDFKRELNIKWGYQQRTQTARRSADGLVVAIKGYEPPYDNELRPTFAPSKGHQIAFFSEFEHPGIPSYLGHFLDDWQINLVFAYDQDAPALEHLVGERNLSEAEVSHYVIQLAEVLNHFHTNGAVLRAMDSSSVKCYPAPEMLAGGKYSTSVDWWNLGFMMYYLCTYRQPFQDCKFVLCKVMKSTIPK</sequence>
<feature type="domain" description="Protein kinase" evidence="7">
    <location>
        <begin position="64"/>
        <end position="249"/>
    </location>
</feature>
<feature type="compositionally biased region" description="Basic and acidic residues" evidence="6">
    <location>
        <begin position="9"/>
        <end position="22"/>
    </location>
</feature>
<keyword evidence="3" id="KW-0547">Nucleotide-binding</keyword>
<evidence type="ECO:0000256" key="2">
    <source>
        <dbReference type="ARBA" id="ARBA00022679"/>
    </source>
</evidence>
<name>F4S5X6_MELLP</name>
<evidence type="ECO:0000256" key="1">
    <source>
        <dbReference type="ARBA" id="ARBA00022527"/>
    </source>
</evidence>
<organism evidence="9">
    <name type="scientific">Melampsora larici-populina (strain 98AG31 / pathotype 3-4-7)</name>
    <name type="common">Poplar leaf rust fungus</name>
    <dbReference type="NCBI Taxonomy" id="747676"/>
    <lineage>
        <taxon>Eukaryota</taxon>
        <taxon>Fungi</taxon>
        <taxon>Dikarya</taxon>
        <taxon>Basidiomycota</taxon>
        <taxon>Pucciniomycotina</taxon>
        <taxon>Pucciniomycetes</taxon>
        <taxon>Pucciniales</taxon>
        <taxon>Melampsoraceae</taxon>
        <taxon>Melampsora</taxon>
    </lineage>
</organism>
<evidence type="ECO:0000313" key="8">
    <source>
        <dbReference type="EMBL" id="EGF99979.1"/>
    </source>
</evidence>
<feature type="region of interest" description="Disordered" evidence="6">
    <location>
        <begin position="1"/>
        <end position="36"/>
    </location>
</feature>
<keyword evidence="9" id="KW-1185">Reference proteome</keyword>
<evidence type="ECO:0000256" key="4">
    <source>
        <dbReference type="ARBA" id="ARBA00022777"/>
    </source>
</evidence>
<dbReference type="GO" id="GO:0004674">
    <property type="term" value="F:protein serine/threonine kinase activity"/>
    <property type="evidence" value="ECO:0007669"/>
    <property type="project" value="UniProtKB-KW"/>
</dbReference>
<dbReference type="RefSeq" id="XP_007416770.1">
    <property type="nucleotide sequence ID" value="XM_007416708.1"/>
</dbReference>
<dbReference type="EMBL" id="GL883152">
    <property type="protein sequence ID" value="EGF99979.1"/>
    <property type="molecule type" value="Genomic_DNA"/>
</dbReference>
<dbReference type="OrthoDB" id="6351938at2759"/>
<dbReference type="GO" id="GO:0005524">
    <property type="term" value="F:ATP binding"/>
    <property type="evidence" value="ECO:0007669"/>
    <property type="project" value="UniProtKB-KW"/>
</dbReference>
<keyword evidence="2" id="KW-0808">Transferase</keyword>
<dbReference type="InterPro" id="IPR011009">
    <property type="entry name" value="Kinase-like_dom_sf"/>
</dbReference>
<dbReference type="VEuPathDB" id="FungiDB:MELLADRAFT_93967"/>
<dbReference type="InParanoid" id="F4S5X6"/>
<dbReference type="InterPro" id="IPR000719">
    <property type="entry name" value="Prot_kinase_dom"/>
</dbReference>
<dbReference type="GeneID" id="18936746"/>
<dbReference type="SMART" id="SM00220">
    <property type="entry name" value="S_TKc"/>
    <property type="match status" value="1"/>
</dbReference>
<evidence type="ECO:0000256" key="6">
    <source>
        <dbReference type="SAM" id="MobiDB-lite"/>
    </source>
</evidence>
<protein>
    <recommendedName>
        <fullName evidence="7">Protein kinase domain-containing protein</fullName>
    </recommendedName>
</protein>
<dbReference type="HOGENOM" id="CLU_073891_0_0_1"/>
<dbReference type="Proteomes" id="UP000001072">
    <property type="component" value="Unassembled WGS sequence"/>
</dbReference>
<proteinExistence type="predicted"/>
<dbReference type="PROSITE" id="PS50011">
    <property type="entry name" value="PROTEIN_KINASE_DOM"/>
    <property type="match status" value="1"/>
</dbReference>
<dbReference type="AlphaFoldDB" id="F4S5X6"/>
<dbReference type="STRING" id="747676.F4S5X6"/>
<keyword evidence="4" id="KW-0418">Kinase</keyword>
<evidence type="ECO:0000313" key="9">
    <source>
        <dbReference type="Proteomes" id="UP000001072"/>
    </source>
</evidence>
<reference evidence="9" key="1">
    <citation type="journal article" date="2011" name="Proc. Natl. Acad. Sci. U.S.A.">
        <title>Obligate biotrophy features unraveled by the genomic analysis of rust fungi.</title>
        <authorList>
            <person name="Duplessis S."/>
            <person name="Cuomo C.A."/>
            <person name="Lin Y.-C."/>
            <person name="Aerts A."/>
            <person name="Tisserant E."/>
            <person name="Veneault-Fourrey C."/>
            <person name="Joly D.L."/>
            <person name="Hacquard S."/>
            <person name="Amselem J."/>
            <person name="Cantarel B.L."/>
            <person name="Chiu R."/>
            <person name="Coutinho P.M."/>
            <person name="Feau N."/>
            <person name="Field M."/>
            <person name="Frey P."/>
            <person name="Gelhaye E."/>
            <person name="Goldberg J."/>
            <person name="Grabherr M.G."/>
            <person name="Kodira C.D."/>
            <person name="Kohler A."/>
            <person name="Kuees U."/>
            <person name="Lindquist E.A."/>
            <person name="Lucas S.M."/>
            <person name="Mago R."/>
            <person name="Mauceli E."/>
            <person name="Morin E."/>
            <person name="Murat C."/>
            <person name="Pangilinan J.L."/>
            <person name="Park R."/>
            <person name="Pearson M."/>
            <person name="Quesneville H."/>
            <person name="Rouhier N."/>
            <person name="Sakthikumar S."/>
            <person name="Salamov A.A."/>
            <person name="Schmutz J."/>
            <person name="Selles B."/>
            <person name="Shapiro H."/>
            <person name="Tanguay P."/>
            <person name="Tuskan G.A."/>
            <person name="Henrissat B."/>
            <person name="Van de Peer Y."/>
            <person name="Rouze P."/>
            <person name="Ellis J.G."/>
            <person name="Dodds P.N."/>
            <person name="Schein J.E."/>
            <person name="Zhong S."/>
            <person name="Hamelin R.C."/>
            <person name="Grigoriev I.V."/>
            <person name="Szabo L.J."/>
            <person name="Martin F."/>
        </authorList>
    </citation>
    <scope>NUCLEOTIDE SEQUENCE [LARGE SCALE GENOMIC DNA]</scope>
    <source>
        <strain evidence="9">98AG31 / pathotype 3-4-7</strain>
    </source>
</reference>
<evidence type="ECO:0000256" key="5">
    <source>
        <dbReference type="ARBA" id="ARBA00022840"/>
    </source>
</evidence>
<dbReference type="eggNOG" id="KOG0580">
    <property type="taxonomic scope" value="Eukaryota"/>
</dbReference>
<dbReference type="Gene3D" id="1.10.510.10">
    <property type="entry name" value="Transferase(Phosphotransferase) domain 1"/>
    <property type="match status" value="2"/>
</dbReference>
<accession>F4S5X6</accession>
<keyword evidence="1" id="KW-0723">Serine/threonine-protein kinase</keyword>
<evidence type="ECO:0000256" key="3">
    <source>
        <dbReference type="ARBA" id="ARBA00022741"/>
    </source>
</evidence>
<keyword evidence="5" id="KW-0067">ATP-binding</keyword>
<dbReference type="KEGG" id="mlr:MELLADRAFT_93967"/>
<evidence type="ECO:0000259" key="7">
    <source>
        <dbReference type="PROSITE" id="PS50011"/>
    </source>
</evidence>